<dbReference type="InterPro" id="IPR050194">
    <property type="entry name" value="Glycosyltransferase_grp1"/>
</dbReference>
<dbReference type="Proteomes" id="UP000218676">
    <property type="component" value="Chromosome 2"/>
</dbReference>
<dbReference type="Pfam" id="PF13439">
    <property type="entry name" value="Glyco_transf_4"/>
    <property type="match status" value="1"/>
</dbReference>
<dbReference type="EMBL" id="AP018046">
    <property type="protein sequence ID" value="BAX56072.1"/>
    <property type="molecule type" value="Genomic_DNA"/>
</dbReference>
<accession>A0AAD1CLR8</accession>
<protein>
    <submittedName>
        <fullName evidence="3">Glycogen synthase</fullName>
    </submittedName>
</protein>
<feature type="domain" description="Glycosyl transferase family 1" evidence="1">
    <location>
        <begin position="186"/>
        <end position="333"/>
    </location>
</feature>
<reference evidence="4" key="1">
    <citation type="submission" date="2017-05" db="EMBL/GenBank/DDBJ databases">
        <title>Whole genome sequence of fish pathogenic bacteria, Photobacterium damselae subsp. piscicida, strain 91-197, isolated from hybrid striped bass (Morone sp.) in USA.</title>
        <authorList>
            <person name="Teru Y."/>
            <person name="Hikima J."/>
            <person name="Kono T."/>
            <person name="Sakai M."/>
            <person name="Takano T."/>
            <person name="Hawke J.P."/>
            <person name="Takeyama H."/>
            <person name="Aoki T."/>
        </authorList>
    </citation>
    <scope>NUCLEOTIDE SEQUENCE [LARGE SCALE GENOMIC DNA]</scope>
    <source>
        <strain evidence="4">91-197</strain>
    </source>
</reference>
<evidence type="ECO:0000259" key="1">
    <source>
        <dbReference type="Pfam" id="PF00534"/>
    </source>
</evidence>
<dbReference type="GO" id="GO:0016757">
    <property type="term" value="F:glycosyltransferase activity"/>
    <property type="evidence" value="ECO:0007669"/>
    <property type="project" value="InterPro"/>
</dbReference>
<name>A0AAD1CLR8_PHODP</name>
<dbReference type="CDD" id="cd03801">
    <property type="entry name" value="GT4_PimA-like"/>
    <property type="match status" value="1"/>
</dbReference>
<sequence length="358" mass="41136">MCREGNGGFYMANIVLVCDIFLKRGSSFFDFLYHLPTHSPHQYILLVRGIDKGLSSRLTSISYDVKIFHSSIDLAKYFLQYQPDLIHFHFYGIGHRHILLAKCLAPKVILTFHNSLVKKPKINFYLRVKQSLLALPLSRVIAVSSFTSSWLCSLLPPIKVVHIDNGVDLTRFRPIPQIEVTQYLECCYIGSLSNEKGVNKLISLFSLPEIARFARLHLVGEGELQEVIHRLPEQTDNIISYGYLNDVTVVLKKVHLVLVPSDWYEAFGYSAVEAMATQRPIIAQPVGALKDLFSNDLHGWYADYNNMISVQKLLERIHRSPLLLKRTGEQAQAWVRQKYDIHNQIKKTHRQYCQLLNE</sequence>
<dbReference type="InterPro" id="IPR028098">
    <property type="entry name" value="Glyco_trans_4-like_N"/>
</dbReference>
<organism evidence="3 4">
    <name type="scientific">Photobacterium damsela subsp. piscicida</name>
    <name type="common">Pasteurella piscicida</name>
    <dbReference type="NCBI Taxonomy" id="38294"/>
    <lineage>
        <taxon>Bacteria</taxon>
        <taxon>Pseudomonadati</taxon>
        <taxon>Pseudomonadota</taxon>
        <taxon>Gammaproteobacteria</taxon>
        <taxon>Vibrionales</taxon>
        <taxon>Vibrionaceae</taxon>
        <taxon>Photobacterium</taxon>
    </lineage>
</organism>
<evidence type="ECO:0000313" key="3">
    <source>
        <dbReference type="EMBL" id="BAX56072.1"/>
    </source>
</evidence>
<dbReference type="AlphaFoldDB" id="A0AAD1CLR8"/>
<dbReference type="PANTHER" id="PTHR45947">
    <property type="entry name" value="SULFOQUINOVOSYL TRANSFERASE SQD2"/>
    <property type="match status" value="1"/>
</dbReference>
<feature type="domain" description="Glycosyltransferase subfamily 4-like N-terminal" evidence="2">
    <location>
        <begin position="70"/>
        <end position="171"/>
    </location>
</feature>
<proteinExistence type="predicted"/>
<evidence type="ECO:0000313" key="4">
    <source>
        <dbReference type="Proteomes" id="UP000218676"/>
    </source>
</evidence>
<dbReference type="Pfam" id="PF00534">
    <property type="entry name" value="Glycos_transf_1"/>
    <property type="match status" value="1"/>
</dbReference>
<evidence type="ECO:0000259" key="2">
    <source>
        <dbReference type="Pfam" id="PF13439"/>
    </source>
</evidence>
<dbReference type="PANTHER" id="PTHR45947:SF14">
    <property type="entry name" value="SLL1723 PROTEIN"/>
    <property type="match status" value="1"/>
</dbReference>
<dbReference type="SUPFAM" id="SSF53756">
    <property type="entry name" value="UDP-Glycosyltransferase/glycogen phosphorylase"/>
    <property type="match status" value="1"/>
</dbReference>
<gene>
    <name evidence="3" type="ORF">PDPUS_2_01487</name>
</gene>
<dbReference type="Gene3D" id="3.40.50.2000">
    <property type="entry name" value="Glycogen Phosphorylase B"/>
    <property type="match status" value="2"/>
</dbReference>
<dbReference type="InterPro" id="IPR001296">
    <property type="entry name" value="Glyco_trans_1"/>
</dbReference>